<dbReference type="InterPro" id="IPR035907">
    <property type="entry name" value="Hppk_sf"/>
</dbReference>
<feature type="domain" description="7,8-dihydro-6-hydroxymethylpterin-pyrophosphokinase" evidence="13">
    <location>
        <begin position="6"/>
        <end position="133"/>
    </location>
</feature>
<accession>A0A6C0GFC7</accession>
<keyword evidence="7 14" id="KW-0418">Kinase</keyword>
<dbReference type="GO" id="GO:0016301">
    <property type="term" value="F:kinase activity"/>
    <property type="evidence" value="ECO:0007669"/>
    <property type="project" value="UniProtKB-KW"/>
</dbReference>
<comment type="function">
    <text evidence="10">Catalyzes the transfer of pyrophosphate from adenosine triphosphate (ATP) to 6-hydroxymethyl-7,8-dihydropterin, an enzymatic step in folate biosynthesis pathway.</text>
</comment>
<dbReference type="GO" id="GO:0003848">
    <property type="term" value="F:2-amino-4-hydroxy-6-hydroxymethyldihydropteridine diphosphokinase activity"/>
    <property type="evidence" value="ECO:0007669"/>
    <property type="project" value="UniProtKB-EC"/>
</dbReference>
<dbReference type="RefSeq" id="WP_162442568.1">
    <property type="nucleotide sequence ID" value="NZ_CP048222.1"/>
</dbReference>
<dbReference type="GO" id="GO:0046654">
    <property type="term" value="P:tetrahydrofolate biosynthetic process"/>
    <property type="evidence" value="ECO:0007669"/>
    <property type="project" value="UniProtKB-UniPathway"/>
</dbReference>
<evidence type="ECO:0000256" key="9">
    <source>
        <dbReference type="ARBA" id="ARBA00022909"/>
    </source>
</evidence>
<evidence type="ECO:0000256" key="11">
    <source>
        <dbReference type="ARBA" id="ARBA00029766"/>
    </source>
</evidence>
<dbReference type="PANTHER" id="PTHR43071:SF1">
    <property type="entry name" value="2-AMINO-4-HYDROXY-6-HYDROXYMETHYLDIHYDROPTERIDINE PYROPHOSPHOKINASE"/>
    <property type="match status" value="1"/>
</dbReference>
<evidence type="ECO:0000256" key="12">
    <source>
        <dbReference type="ARBA" id="ARBA00033413"/>
    </source>
</evidence>
<gene>
    <name evidence="14" type="primary">folK</name>
    <name evidence="14" type="ORF">GXP67_07510</name>
</gene>
<comment type="pathway">
    <text evidence="1">Cofactor biosynthesis; tetrahydrofolate biosynthesis; 2-amino-4-hydroxy-6-hydroxymethyl-7,8-dihydropteridine diphosphate from 7,8-dihydroneopterin triphosphate: step 4/4.</text>
</comment>
<evidence type="ECO:0000313" key="15">
    <source>
        <dbReference type="Proteomes" id="UP000480178"/>
    </source>
</evidence>
<dbReference type="KEGG" id="rhoz:GXP67_07510"/>
<evidence type="ECO:0000256" key="7">
    <source>
        <dbReference type="ARBA" id="ARBA00022777"/>
    </source>
</evidence>
<keyword evidence="9" id="KW-0289">Folate biosynthesis</keyword>
<evidence type="ECO:0000256" key="1">
    <source>
        <dbReference type="ARBA" id="ARBA00005051"/>
    </source>
</evidence>
<dbReference type="PANTHER" id="PTHR43071">
    <property type="entry name" value="2-AMINO-4-HYDROXY-6-HYDROXYMETHYLDIHYDROPTERIDINE PYROPHOSPHOKINASE"/>
    <property type="match status" value="1"/>
</dbReference>
<evidence type="ECO:0000256" key="3">
    <source>
        <dbReference type="ARBA" id="ARBA00013253"/>
    </source>
</evidence>
<evidence type="ECO:0000256" key="6">
    <source>
        <dbReference type="ARBA" id="ARBA00022741"/>
    </source>
</evidence>
<dbReference type="AlphaFoldDB" id="A0A6C0GFC7"/>
<dbReference type="GO" id="GO:0005524">
    <property type="term" value="F:ATP binding"/>
    <property type="evidence" value="ECO:0007669"/>
    <property type="project" value="UniProtKB-KW"/>
</dbReference>
<keyword evidence="5 14" id="KW-0808">Transferase</keyword>
<organism evidence="14 15">
    <name type="scientific">Rhodocytophaga rosea</name>
    <dbReference type="NCBI Taxonomy" id="2704465"/>
    <lineage>
        <taxon>Bacteria</taxon>
        <taxon>Pseudomonadati</taxon>
        <taxon>Bacteroidota</taxon>
        <taxon>Cytophagia</taxon>
        <taxon>Cytophagales</taxon>
        <taxon>Rhodocytophagaceae</taxon>
        <taxon>Rhodocytophaga</taxon>
    </lineage>
</organism>
<reference evidence="14 15" key="1">
    <citation type="submission" date="2020-01" db="EMBL/GenBank/DDBJ databases">
        <authorList>
            <person name="Kim M.K."/>
        </authorList>
    </citation>
    <scope>NUCLEOTIDE SEQUENCE [LARGE SCALE GENOMIC DNA]</scope>
    <source>
        <strain evidence="14 15">172606-1</strain>
    </source>
</reference>
<dbReference type="InterPro" id="IPR000550">
    <property type="entry name" value="Hppk"/>
</dbReference>
<comment type="similarity">
    <text evidence="2">Belongs to the HPPK family.</text>
</comment>
<dbReference type="CDD" id="cd00483">
    <property type="entry name" value="HPPK"/>
    <property type="match status" value="1"/>
</dbReference>
<dbReference type="EMBL" id="CP048222">
    <property type="protein sequence ID" value="QHT66514.1"/>
    <property type="molecule type" value="Genomic_DNA"/>
</dbReference>
<evidence type="ECO:0000256" key="4">
    <source>
        <dbReference type="ARBA" id="ARBA00016218"/>
    </source>
</evidence>
<dbReference type="NCBIfam" id="TIGR01498">
    <property type="entry name" value="folK"/>
    <property type="match status" value="1"/>
</dbReference>
<dbReference type="GO" id="GO:0046656">
    <property type="term" value="P:folic acid biosynthetic process"/>
    <property type="evidence" value="ECO:0007669"/>
    <property type="project" value="UniProtKB-KW"/>
</dbReference>
<evidence type="ECO:0000256" key="5">
    <source>
        <dbReference type="ARBA" id="ARBA00022679"/>
    </source>
</evidence>
<keyword evidence="6" id="KW-0547">Nucleotide-binding</keyword>
<keyword evidence="15" id="KW-1185">Reference proteome</keyword>
<evidence type="ECO:0000256" key="2">
    <source>
        <dbReference type="ARBA" id="ARBA00005810"/>
    </source>
</evidence>
<protein>
    <recommendedName>
        <fullName evidence="4">2-amino-4-hydroxy-6-hydroxymethyldihydropteridine pyrophosphokinase</fullName>
        <ecNumber evidence="3">2.7.6.3</ecNumber>
    </recommendedName>
    <alternativeName>
        <fullName evidence="11">6-hydroxymethyl-7,8-dihydropterin pyrophosphokinase</fullName>
    </alternativeName>
    <alternativeName>
        <fullName evidence="12">7,8-dihydro-6-hydroxymethylpterin-pyrophosphokinase</fullName>
    </alternativeName>
</protein>
<evidence type="ECO:0000313" key="14">
    <source>
        <dbReference type="EMBL" id="QHT66514.1"/>
    </source>
</evidence>
<name>A0A6C0GFC7_9BACT</name>
<sequence>MATISYLLLGSNLGSKQLNLEQARTLLSLQAGNITKQSAVYQTLAWGNTDQPAFLNQVLEIQTDLSPQMLLQKINEIEKNLGRERRARWESRLIDIDILYFNTLVVETEVLIIPHPQIAYRRFTLVPLAEIAPDYIHPVLQQTNLQLLQNCPDTLDVRVVT</sequence>
<dbReference type="UniPathway" id="UPA00077">
    <property type="reaction ID" value="UER00155"/>
</dbReference>
<evidence type="ECO:0000256" key="10">
    <source>
        <dbReference type="ARBA" id="ARBA00029409"/>
    </source>
</evidence>
<proteinExistence type="inferred from homology"/>
<dbReference type="SUPFAM" id="SSF55083">
    <property type="entry name" value="6-hydroxymethyl-7,8-dihydropterin pyrophosphokinase, HPPK"/>
    <property type="match status" value="1"/>
</dbReference>
<evidence type="ECO:0000256" key="8">
    <source>
        <dbReference type="ARBA" id="ARBA00022840"/>
    </source>
</evidence>
<dbReference type="EC" id="2.7.6.3" evidence="3"/>
<dbReference type="Pfam" id="PF01288">
    <property type="entry name" value="HPPK"/>
    <property type="match status" value="1"/>
</dbReference>
<dbReference type="Gene3D" id="3.30.70.560">
    <property type="entry name" value="7,8-Dihydro-6-hydroxymethylpterin-pyrophosphokinase HPPK"/>
    <property type="match status" value="1"/>
</dbReference>
<keyword evidence="8" id="KW-0067">ATP-binding</keyword>
<evidence type="ECO:0000259" key="13">
    <source>
        <dbReference type="Pfam" id="PF01288"/>
    </source>
</evidence>
<dbReference type="Proteomes" id="UP000480178">
    <property type="component" value="Chromosome"/>
</dbReference>